<dbReference type="Gene3D" id="3.30.1120.10">
    <property type="match status" value="1"/>
</dbReference>
<gene>
    <name evidence="6" type="ORF">ACFS6J_15245</name>
</gene>
<dbReference type="InterPro" id="IPR050738">
    <property type="entry name" value="Sulfatase"/>
</dbReference>
<dbReference type="Proteomes" id="UP001597560">
    <property type="component" value="Unassembled WGS sequence"/>
</dbReference>
<keyword evidence="2" id="KW-0479">Metal-binding</keyword>
<keyword evidence="4" id="KW-0106">Calcium</keyword>
<evidence type="ECO:0000313" key="7">
    <source>
        <dbReference type="Proteomes" id="UP001597560"/>
    </source>
</evidence>
<comment type="similarity">
    <text evidence="1">Belongs to the sulfatase family.</text>
</comment>
<protein>
    <submittedName>
        <fullName evidence="6">Sulfatase-like hydrolase/transferase</fullName>
    </submittedName>
</protein>
<proteinExistence type="inferred from homology"/>
<dbReference type="Gene3D" id="3.40.720.10">
    <property type="entry name" value="Alkaline Phosphatase, subunit A"/>
    <property type="match status" value="1"/>
</dbReference>
<feature type="domain" description="Sulfatase N-terminal" evidence="5">
    <location>
        <begin position="25"/>
        <end position="333"/>
    </location>
</feature>
<evidence type="ECO:0000256" key="1">
    <source>
        <dbReference type="ARBA" id="ARBA00008779"/>
    </source>
</evidence>
<name>A0ABW6B185_9SPHI</name>
<dbReference type="PANTHER" id="PTHR42693:SF27">
    <property type="entry name" value="ARYLSULFATASE B [PRECURSOR]"/>
    <property type="match status" value="1"/>
</dbReference>
<reference evidence="7" key="1">
    <citation type="journal article" date="2019" name="Int. J. Syst. Evol. Microbiol.">
        <title>The Global Catalogue of Microorganisms (GCM) 10K type strain sequencing project: providing services to taxonomists for standard genome sequencing and annotation.</title>
        <authorList>
            <consortium name="The Broad Institute Genomics Platform"/>
            <consortium name="The Broad Institute Genome Sequencing Center for Infectious Disease"/>
            <person name="Wu L."/>
            <person name="Ma J."/>
        </authorList>
    </citation>
    <scope>NUCLEOTIDE SEQUENCE [LARGE SCALE GENOMIC DNA]</scope>
    <source>
        <strain evidence="7">KCTC 23098</strain>
    </source>
</reference>
<organism evidence="6 7">
    <name type="scientific">Olivibacter jilunii</name>
    <dbReference type="NCBI Taxonomy" id="985016"/>
    <lineage>
        <taxon>Bacteria</taxon>
        <taxon>Pseudomonadati</taxon>
        <taxon>Bacteroidota</taxon>
        <taxon>Sphingobacteriia</taxon>
        <taxon>Sphingobacteriales</taxon>
        <taxon>Sphingobacteriaceae</taxon>
        <taxon>Olivibacter</taxon>
    </lineage>
</organism>
<dbReference type="PANTHER" id="PTHR42693">
    <property type="entry name" value="ARYLSULFATASE FAMILY MEMBER"/>
    <property type="match status" value="1"/>
</dbReference>
<dbReference type="SUPFAM" id="SSF53649">
    <property type="entry name" value="Alkaline phosphatase-like"/>
    <property type="match status" value="1"/>
</dbReference>
<comment type="caution">
    <text evidence="6">The sequence shown here is derived from an EMBL/GenBank/DDBJ whole genome shotgun (WGS) entry which is preliminary data.</text>
</comment>
<dbReference type="RefSeq" id="WP_289552249.1">
    <property type="nucleotide sequence ID" value="NZ_JBHUPA010000007.1"/>
</dbReference>
<accession>A0ABW6B185</accession>
<evidence type="ECO:0000256" key="2">
    <source>
        <dbReference type="ARBA" id="ARBA00022723"/>
    </source>
</evidence>
<keyword evidence="7" id="KW-1185">Reference proteome</keyword>
<dbReference type="EMBL" id="JBHUPA010000007">
    <property type="protein sequence ID" value="MFD2963156.1"/>
    <property type="molecule type" value="Genomic_DNA"/>
</dbReference>
<dbReference type="InterPro" id="IPR000917">
    <property type="entry name" value="Sulfatase_N"/>
</dbReference>
<evidence type="ECO:0000256" key="4">
    <source>
        <dbReference type="ARBA" id="ARBA00022837"/>
    </source>
</evidence>
<keyword evidence="3" id="KW-0378">Hydrolase</keyword>
<dbReference type="Pfam" id="PF00884">
    <property type="entry name" value="Sulfatase"/>
    <property type="match status" value="1"/>
</dbReference>
<dbReference type="InterPro" id="IPR017850">
    <property type="entry name" value="Alkaline_phosphatase_core_sf"/>
</dbReference>
<evidence type="ECO:0000259" key="5">
    <source>
        <dbReference type="Pfam" id="PF00884"/>
    </source>
</evidence>
<sequence length="452" mass="50630">MKRVTLLIVLLCMHVILLMAQSKKPNILIILADDLGWGDLGYLGGTIKTPVIDQLAKDGIRLNRFYTAAVCSPTRAGLMTGRYPDRFGLRETVIPPWSKFGVNTDETFLPEYLAKAGYKNRAIIGKWHLGHASLKYHPLHRGFTHFYGHLNGAIDYFTHKREGELDWHNDFNSSYDEGYATDLLADEAVKRIRQYSQEENPFFMYLAFNAPHGPFQAKEEDLLKPRGEDDLKKQTYAAMVRSLDGNIGKVLEILKTLNIEDNTIVLFFSDNGYAPDSPGSSGELKGSKFTEWEGGVRAPAIIKWPAKLKGGKTMEQVTGYVDVLPTLLDIAGITEAPENPLDGISIYPVLNGSKSGIQRNFYLGEGALVNSNWKLIEAGNNNSIMKLQTDVLFNISRDIGERKDLKDTETTIYKDLKTKLETYNSIKSSKQVPPYGQGRKGFVAPKEWGVKE</sequence>
<evidence type="ECO:0000313" key="6">
    <source>
        <dbReference type="EMBL" id="MFD2963156.1"/>
    </source>
</evidence>
<dbReference type="InterPro" id="IPR024607">
    <property type="entry name" value="Sulfatase_CS"/>
</dbReference>
<evidence type="ECO:0000256" key="3">
    <source>
        <dbReference type="ARBA" id="ARBA00022801"/>
    </source>
</evidence>
<dbReference type="PROSITE" id="PS00523">
    <property type="entry name" value="SULFATASE_1"/>
    <property type="match status" value="1"/>
</dbReference>